<proteinExistence type="predicted"/>
<evidence type="ECO:0000313" key="1">
    <source>
        <dbReference type="EMBL" id="JAE19650.1"/>
    </source>
</evidence>
<accession>A0A0A9G3K1</accession>
<sequence>MKHKLVQGRKAHLTSPNPIFFVHSLISSWEKKREGKIHHEENKSLFLKTR</sequence>
<organism evidence="1">
    <name type="scientific">Arundo donax</name>
    <name type="common">Giant reed</name>
    <name type="synonym">Donax arundinaceus</name>
    <dbReference type="NCBI Taxonomy" id="35708"/>
    <lineage>
        <taxon>Eukaryota</taxon>
        <taxon>Viridiplantae</taxon>
        <taxon>Streptophyta</taxon>
        <taxon>Embryophyta</taxon>
        <taxon>Tracheophyta</taxon>
        <taxon>Spermatophyta</taxon>
        <taxon>Magnoliopsida</taxon>
        <taxon>Liliopsida</taxon>
        <taxon>Poales</taxon>
        <taxon>Poaceae</taxon>
        <taxon>PACMAD clade</taxon>
        <taxon>Arundinoideae</taxon>
        <taxon>Arundineae</taxon>
        <taxon>Arundo</taxon>
    </lineage>
</organism>
<reference evidence="1" key="2">
    <citation type="journal article" date="2015" name="Data Brief">
        <title>Shoot transcriptome of the giant reed, Arundo donax.</title>
        <authorList>
            <person name="Barrero R.A."/>
            <person name="Guerrero F.D."/>
            <person name="Moolhuijzen P."/>
            <person name="Goolsby J.A."/>
            <person name="Tidwell J."/>
            <person name="Bellgard S.E."/>
            <person name="Bellgard M.I."/>
        </authorList>
    </citation>
    <scope>NUCLEOTIDE SEQUENCE</scope>
    <source>
        <tissue evidence="1">Shoot tissue taken approximately 20 cm above the soil surface</tissue>
    </source>
</reference>
<name>A0A0A9G3K1_ARUDO</name>
<dbReference type="AlphaFoldDB" id="A0A0A9G3K1"/>
<protein>
    <submittedName>
        <fullName evidence="1">Uncharacterized protein</fullName>
    </submittedName>
</protein>
<reference evidence="1" key="1">
    <citation type="submission" date="2014-09" db="EMBL/GenBank/DDBJ databases">
        <authorList>
            <person name="Magalhaes I.L.F."/>
            <person name="Oliveira U."/>
            <person name="Santos F.R."/>
            <person name="Vidigal T.H.D.A."/>
            <person name="Brescovit A.D."/>
            <person name="Santos A.J."/>
        </authorList>
    </citation>
    <scope>NUCLEOTIDE SEQUENCE</scope>
    <source>
        <tissue evidence="1">Shoot tissue taken approximately 20 cm above the soil surface</tissue>
    </source>
</reference>
<dbReference type="EMBL" id="GBRH01178246">
    <property type="protein sequence ID" value="JAE19650.1"/>
    <property type="molecule type" value="Transcribed_RNA"/>
</dbReference>